<dbReference type="SUPFAM" id="SSF52096">
    <property type="entry name" value="ClpP/crotonase"/>
    <property type="match status" value="1"/>
</dbReference>
<feature type="domain" description="Tail specific protease" evidence="10">
    <location>
        <begin position="861"/>
        <end position="1060"/>
    </location>
</feature>
<dbReference type="RefSeq" id="WP_188446426.1">
    <property type="nucleotide sequence ID" value="NZ_BMDW01000008.1"/>
</dbReference>
<keyword evidence="6 7" id="KW-0720">Serine protease</keyword>
<dbReference type="PIRSF" id="PIRSF036421">
    <property type="entry name" value="Tricorn_protease"/>
    <property type="match status" value="1"/>
</dbReference>
<keyword evidence="5 7" id="KW-0378">Hydrolase</keyword>
<comment type="similarity">
    <text evidence="2 7">Belongs to the peptidase S41B family.</text>
</comment>
<dbReference type="EMBL" id="BMDW01000008">
    <property type="protein sequence ID" value="GGA47156.1"/>
    <property type="molecule type" value="Genomic_DNA"/>
</dbReference>
<keyword evidence="4 7" id="KW-0645">Protease</keyword>
<feature type="signal peptide" evidence="9">
    <location>
        <begin position="1"/>
        <end position="20"/>
    </location>
</feature>
<keyword evidence="12" id="KW-1185">Reference proteome</keyword>
<feature type="compositionally biased region" description="Basic and acidic residues" evidence="8">
    <location>
        <begin position="1039"/>
        <end position="1049"/>
    </location>
</feature>
<dbReference type="Pfam" id="PF03572">
    <property type="entry name" value="Peptidase_S41"/>
    <property type="match status" value="1"/>
</dbReference>
<evidence type="ECO:0000313" key="12">
    <source>
        <dbReference type="Proteomes" id="UP000618591"/>
    </source>
</evidence>
<dbReference type="InterPro" id="IPR011042">
    <property type="entry name" value="6-blade_b-propeller_TolB-like"/>
</dbReference>
<organism evidence="11 12">
    <name type="scientific">Sphingomonas psychrolutea</name>
    <dbReference type="NCBI Taxonomy" id="1259676"/>
    <lineage>
        <taxon>Bacteria</taxon>
        <taxon>Pseudomonadati</taxon>
        <taxon>Pseudomonadota</taxon>
        <taxon>Alphaproteobacteria</taxon>
        <taxon>Sphingomonadales</taxon>
        <taxon>Sphingomonadaceae</taxon>
        <taxon>Sphingomonas</taxon>
    </lineage>
</organism>
<feature type="compositionally biased region" description="Low complexity" evidence="8">
    <location>
        <begin position="547"/>
        <end position="563"/>
    </location>
</feature>
<dbReference type="Gene3D" id="2.120.10.60">
    <property type="entry name" value="Tricorn protease N-terminal domain"/>
    <property type="match status" value="1"/>
</dbReference>
<feature type="chain" id="PRO_5046028037" description="Tricorn protease homolog" evidence="9">
    <location>
        <begin position="21"/>
        <end position="1088"/>
    </location>
</feature>
<dbReference type="Pfam" id="PF07676">
    <property type="entry name" value="PD40"/>
    <property type="match status" value="5"/>
</dbReference>
<evidence type="ECO:0000256" key="7">
    <source>
        <dbReference type="PIRNR" id="PIRNR036421"/>
    </source>
</evidence>
<dbReference type="PANTHER" id="PTHR43253:SF1">
    <property type="entry name" value="TRICORN PROTEASE HOMOLOG 2-RELATED"/>
    <property type="match status" value="1"/>
</dbReference>
<protein>
    <recommendedName>
        <fullName evidence="7">Tricorn protease homolog</fullName>
        <ecNumber evidence="7">3.4.21.-</ecNumber>
    </recommendedName>
</protein>
<dbReference type="SUPFAM" id="SSF82171">
    <property type="entry name" value="DPP6 N-terminal domain-like"/>
    <property type="match status" value="1"/>
</dbReference>
<dbReference type="SUPFAM" id="SSF50156">
    <property type="entry name" value="PDZ domain-like"/>
    <property type="match status" value="1"/>
</dbReference>
<evidence type="ECO:0000256" key="4">
    <source>
        <dbReference type="ARBA" id="ARBA00022670"/>
    </source>
</evidence>
<dbReference type="InterPro" id="IPR036034">
    <property type="entry name" value="PDZ_sf"/>
</dbReference>
<comment type="caution">
    <text evidence="11">The sequence shown here is derived from an EMBL/GenBank/DDBJ whole genome shotgun (WGS) entry which is preliminary data.</text>
</comment>
<dbReference type="CDD" id="cd07562">
    <property type="entry name" value="Peptidase_S41_TRI"/>
    <property type="match status" value="1"/>
</dbReference>
<dbReference type="Proteomes" id="UP000618591">
    <property type="component" value="Unassembled WGS sequence"/>
</dbReference>
<name>A0ABQ1GNW9_9SPHN</name>
<dbReference type="InterPro" id="IPR005151">
    <property type="entry name" value="Tail-specific_protease"/>
</dbReference>
<dbReference type="InterPro" id="IPR029045">
    <property type="entry name" value="ClpP/crotonase-like_dom_sf"/>
</dbReference>
<evidence type="ECO:0000256" key="6">
    <source>
        <dbReference type="ARBA" id="ARBA00022825"/>
    </source>
</evidence>
<accession>A0ABQ1GNW9</accession>
<dbReference type="Gene3D" id="2.30.42.10">
    <property type="match status" value="1"/>
</dbReference>
<dbReference type="EC" id="3.4.21.-" evidence="7"/>
<dbReference type="Gene3D" id="3.90.226.10">
    <property type="entry name" value="2-enoyl-CoA Hydratase, Chain A, domain 1"/>
    <property type="match status" value="1"/>
</dbReference>
<evidence type="ECO:0000256" key="1">
    <source>
        <dbReference type="ARBA" id="ARBA00004496"/>
    </source>
</evidence>
<evidence type="ECO:0000256" key="3">
    <source>
        <dbReference type="ARBA" id="ARBA00022490"/>
    </source>
</evidence>
<evidence type="ECO:0000259" key="10">
    <source>
        <dbReference type="SMART" id="SM00245"/>
    </source>
</evidence>
<dbReference type="InterPro" id="IPR012393">
    <property type="entry name" value="Tricorn_protease"/>
</dbReference>
<evidence type="ECO:0000256" key="8">
    <source>
        <dbReference type="SAM" id="MobiDB-lite"/>
    </source>
</evidence>
<feature type="region of interest" description="Disordered" evidence="8">
    <location>
        <begin position="1029"/>
        <end position="1049"/>
    </location>
</feature>
<evidence type="ECO:0000313" key="11">
    <source>
        <dbReference type="EMBL" id="GGA47156.1"/>
    </source>
</evidence>
<gene>
    <name evidence="11" type="ORF">GCM10011395_16730</name>
</gene>
<comment type="function">
    <text evidence="7">Degrades oligopeptides.</text>
</comment>
<evidence type="ECO:0000256" key="5">
    <source>
        <dbReference type="ARBA" id="ARBA00022801"/>
    </source>
</evidence>
<sequence length="1088" mass="115595">MTFPRLALAAACLLATTVLSAPALRAQVARPALAEPSLSPDGSLIAFASGGDIWEVAASGGIAHPLVTDAATESRPLYSPDGTRLAFTSTRGGSANLYVLDLASGVVTRLTYAEAGEELDAWSPDGKYLYFASGVQDVARQADIFRIAADGGTPMQVAREAFLAEFQAAPSPDGTMLVLNARGLSGGQWWRNGTSHIDETELWLKPVAEGGAYRRLLPGGEKHAWPMWSRDGRSIVYMSARGGVENLWRVGVGEGAAPEQLTRFTDGRLLYPSMAANGEEIVFERDFGVWRFDPATGHTAAVPITLRGAASATPKRHETLASFQRLALSPDGQKLAVIGHGDVFAAPAKDGGPGQRITTTAGAEREVTWSPDSRRALVISERGLDHRLVEYDVASGRETMLTQHGIASTPAYSPDGKSAAYVLDDRELHVVTLASGGDRTVFTGAVSTDERDGPRPVWSPDGQYIAFPVLDARAFVNVLVVPAAGGAARPVSFLGNGQMGGIAWSPDGKYILFDTAQRSEDSRIVRIDLLPNVPKFKEDKFSDLFKPGKQPGTTPDTPGDPAATPAPPAPPPLPAAAKKGAAVPPPAPKIPPVTIVWAGLRNRATILPLGLNADTPVISGDGKTLVFRAREKGRANLYSYNLDELADEPPVAQQLTQSERPKGDFALTGDGKTLYYLDGGRIVSTPLDSPKPKPIAIAAEMDVDFASEKQIVFDEAWSVLNRTFFDAAFNGHDWAALRARYQPFVSGARTPDELRRIIGLMIGELNASHSGINRPFAGPGALPTNRVGDLGLRFDRVAYDVGRGLVVRDVVTLGPASIEKIVPGDRIVSVGGVAVGAKGNLDALLENTVGRRVRIGIEGAGGPRTVTVRPVSVGTAAGLAYRQWVEGRRALVDRLSGGKLGYVHIADMSSESLDQLYLDLDAENQGRQGVVVDIRNNNGGFVNGYAIDVFARKNYLTMTPRDRFPVPGRQALGQRALGKPTVLVTNESSLSDAEDFTEGYRALGLGKVVGQPTAGWIIFTGGEQLIDGSSVRTPGTRIQDGRRQDMEMHPRPVDLAVERPLGESAAGTDAQLSAAVDVLLGEVGAGAK</sequence>
<evidence type="ECO:0000256" key="9">
    <source>
        <dbReference type="SAM" id="SignalP"/>
    </source>
</evidence>
<reference evidence="12" key="1">
    <citation type="journal article" date="2019" name="Int. J. Syst. Evol. Microbiol.">
        <title>The Global Catalogue of Microorganisms (GCM) 10K type strain sequencing project: providing services to taxonomists for standard genome sequencing and annotation.</title>
        <authorList>
            <consortium name="The Broad Institute Genomics Platform"/>
            <consortium name="The Broad Institute Genome Sequencing Center for Infectious Disease"/>
            <person name="Wu L."/>
            <person name="Ma J."/>
        </authorList>
    </citation>
    <scope>NUCLEOTIDE SEQUENCE [LARGE SCALE GENOMIC DNA]</scope>
    <source>
        <strain evidence="12">CGMCC 1.10106</strain>
    </source>
</reference>
<proteinExistence type="inferred from homology"/>
<dbReference type="SMART" id="SM00245">
    <property type="entry name" value="TSPc"/>
    <property type="match status" value="1"/>
</dbReference>
<dbReference type="InterPro" id="IPR011659">
    <property type="entry name" value="WD40"/>
</dbReference>
<keyword evidence="9" id="KW-0732">Signal</keyword>
<dbReference type="InterPro" id="IPR028204">
    <property type="entry name" value="Tricorn_C1"/>
</dbReference>
<dbReference type="Pfam" id="PF14684">
    <property type="entry name" value="Tricorn_C1"/>
    <property type="match status" value="1"/>
</dbReference>
<dbReference type="Pfam" id="PF26549">
    <property type="entry name" value="Tricorn_N"/>
    <property type="match status" value="1"/>
</dbReference>
<dbReference type="Gene3D" id="2.120.10.30">
    <property type="entry name" value="TolB, C-terminal domain"/>
    <property type="match status" value="3"/>
</dbReference>
<dbReference type="Gene3D" id="3.30.750.44">
    <property type="match status" value="1"/>
</dbReference>
<comment type="subcellular location">
    <subcellularLocation>
        <location evidence="1 7">Cytoplasm</location>
    </subcellularLocation>
</comment>
<feature type="region of interest" description="Disordered" evidence="8">
    <location>
        <begin position="540"/>
        <end position="585"/>
    </location>
</feature>
<dbReference type="PANTHER" id="PTHR43253">
    <property type="entry name" value="TRICORN PROTEASE HOMOLOG 2-RELATED"/>
    <property type="match status" value="1"/>
</dbReference>
<evidence type="ECO:0000256" key="2">
    <source>
        <dbReference type="ARBA" id="ARBA00008524"/>
    </source>
</evidence>
<keyword evidence="3 7" id="KW-0963">Cytoplasm</keyword>
<dbReference type="SUPFAM" id="SSF69304">
    <property type="entry name" value="Tricorn protease N-terminal domain"/>
    <property type="match status" value="1"/>
</dbReference>
<feature type="compositionally biased region" description="Pro residues" evidence="8">
    <location>
        <begin position="564"/>
        <end position="574"/>
    </location>
</feature>